<name>A0A231QCD3_9LACO</name>
<feature type="domain" description="Single-stranded-DNA-specific exonuclease RecJ C-terminal" evidence="8">
    <location>
        <begin position="586"/>
        <end position="781"/>
    </location>
</feature>
<evidence type="ECO:0000313" key="10">
    <source>
        <dbReference type="EMBL" id="OXS40157.1"/>
    </source>
</evidence>
<dbReference type="InterPro" id="IPR051673">
    <property type="entry name" value="SSDNA_exonuclease_RecJ"/>
</dbReference>
<dbReference type="PANTHER" id="PTHR30255">
    <property type="entry name" value="SINGLE-STRANDED-DNA-SPECIFIC EXONUCLEASE RECJ"/>
    <property type="match status" value="1"/>
</dbReference>
<proteinExistence type="inferred from homology"/>
<reference evidence="10 11" key="1">
    <citation type="submission" date="2016-03" db="EMBL/GenBank/DDBJ databases">
        <title>Sequencing of Lactobacillus Species from Commercial Turkeys.</title>
        <authorList>
            <person name="Johnson T.J."/>
            <person name="Youmans B.P."/>
            <person name="Case K.A."/>
        </authorList>
    </citation>
    <scope>NUCLEOTIDE SEQUENCE [LARGE SCALE GENOMIC DNA]</scope>
    <source>
        <strain evidence="10 11">UMNLA1</strain>
    </source>
</reference>
<dbReference type="InterPro" id="IPR038763">
    <property type="entry name" value="DHH_sf"/>
</dbReference>
<feature type="domain" description="DDH" evidence="6">
    <location>
        <begin position="95"/>
        <end position="239"/>
    </location>
</feature>
<dbReference type="EMBL" id="LUGO01000048">
    <property type="protein sequence ID" value="OXS40157.1"/>
    <property type="molecule type" value="Genomic_DNA"/>
</dbReference>
<dbReference type="Gene3D" id="3.90.1640.30">
    <property type="match status" value="1"/>
</dbReference>
<accession>A0A231QCD3</accession>
<dbReference type="InterPro" id="IPR003156">
    <property type="entry name" value="DHHA1_dom"/>
</dbReference>
<dbReference type="SUPFAM" id="SSF64182">
    <property type="entry name" value="DHH phosphoesterases"/>
    <property type="match status" value="1"/>
</dbReference>
<organism evidence="10 11">
    <name type="scientific">Ligilactobacillus agilis</name>
    <dbReference type="NCBI Taxonomy" id="1601"/>
    <lineage>
        <taxon>Bacteria</taxon>
        <taxon>Bacillati</taxon>
        <taxon>Bacillota</taxon>
        <taxon>Bacilli</taxon>
        <taxon>Lactobacillales</taxon>
        <taxon>Lactobacillaceae</taxon>
        <taxon>Ligilactobacillus</taxon>
    </lineage>
</organism>
<evidence type="ECO:0000256" key="2">
    <source>
        <dbReference type="ARBA" id="ARBA00019841"/>
    </source>
</evidence>
<dbReference type="AlphaFoldDB" id="A0A231QCD3"/>
<keyword evidence="5" id="KW-0269">Exonuclease</keyword>
<comment type="similarity">
    <text evidence="1">Belongs to the RecJ family.</text>
</comment>
<dbReference type="GO" id="GO:0003676">
    <property type="term" value="F:nucleic acid binding"/>
    <property type="evidence" value="ECO:0007669"/>
    <property type="project" value="InterPro"/>
</dbReference>
<feature type="domain" description="RecJ OB" evidence="9">
    <location>
        <begin position="464"/>
        <end position="574"/>
    </location>
</feature>
<dbReference type="Pfam" id="PF02272">
    <property type="entry name" value="DHHA1"/>
    <property type="match status" value="1"/>
</dbReference>
<dbReference type="InterPro" id="IPR018779">
    <property type="entry name" value="RecJ_C"/>
</dbReference>
<dbReference type="GO" id="GO:0006310">
    <property type="term" value="P:DNA recombination"/>
    <property type="evidence" value="ECO:0007669"/>
    <property type="project" value="InterPro"/>
</dbReference>
<dbReference type="Gene3D" id="3.10.310.30">
    <property type="match status" value="1"/>
</dbReference>
<dbReference type="InterPro" id="IPR001667">
    <property type="entry name" value="DDH_dom"/>
</dbReference>
<dbReference type="Pfam" id="PF10141">
    <property type="entry name" value="ssDNA-exonuc_C"/>
    <property type="match status" value="1"/>
</dbReference>
<evidence type="ECO:0000259" key="7">
    <source>
        <dbReference type="Pfam" id="PF02272"/>
    </source>
</evidence>
<comment type="caution">
    <text evidence="10">The sequence shown here is derived from an EMBL/GenBank/DDBJ whole genome shotgun (WGS) entry which is preliminary data.</text>
</comment>
<dbReference type="NCBIfam" id="TIGR00644">
    <property type="entry name" value="recJ"/>
    <property type="match status" value="1"/>
</dbReference>
<dbReference type="InterPro" id="IPR004610">
    <property type="entry name" value="RecJ"/>
</dbReference>
<dbReference type="GO" id="GO:0008409">
    <property type="term" value="F:5'-3' exonuclease activity"/>
    <property type="evidence" value="ECO:0007669"/>
    <property type="project" value="InterPro"/>
</dbReference>
<dbReference type="InterPro" id="IPR041122">
    <property type="entry name" value="RecJ_OB"/>
</dbReference>
<evidence type="ECO:0000259" key="6">
    <source>
        <dbReference type="Pfam" id="PF01368"/>
    </source>
</evidence>
<protein>
    <recommendedName>
        <fullName evidence="2">Single-stranded-DNA-specific exonuclease RecJ</fullName>
    </recommendedName>
</protein>
<dbReference type="Proteomes" id="UP000215261">
    <property type="component" value="Unassembled WGS sequence"/>
</dbReference>
<keyword evidence="3" id="KW-0540">Nuclease</keyword>
<sequence>MEFLIRNRLGDRLLTSKYEWQIEAELDKNVIAKLAAETKLDATLVQILYRRGYQTATAIENFIHPSDSELNDAFLLYDIDKAVERIQTAAFAGEKIVVYGDYDVDGITATAVMYSTLEQLGADVSYYVPDRFKDGYGPNKAAYQRLIEAGAQLIVTVDNGVAGHEAIDYANSQGVDVVVTDHHELPPTLPAAYALVHPRHPKGNYPFGGLAGVGVAFKVATALLDEVPSDMLDLVALGTVADLVPLVKENRLLVRYGLEVLRTNPRLGLKSLYELAQLNPEELTEQTIAFQLAPRLNSLGRIAQAKLGVELLTTEELTAANQLAASCQAYNQQRQELVEQITAQALAKVAANDTNAINLVYERGWHEGVLGIVASRLVEETGKPSLVLSVSEDGLAKGSGRSVAGFDLFAALDHQRDLLDKFGGHEMACGLTIAEASLPKLQVQLNAEAKTQGLTAKTKQPLHIDAELKLEQITPTFYQQLQSLAPFGIENEEPLFLITGYDSLAAKAIGKESNHLRLELSRSGAGPSISGVAFSLGNQAVTTIVAHSEALRFVGTLSENKWRNQVSLQIMIKDLELDQDKSQGVIIDQRTNKLRKSLFTKVASYIFFDAKLKEKVTPLLPSGANALLAAEIDDAYQAQELYLVDCPQSLTQLEALLPRLEFAKLYLLFYQQDNAYLLGLPTREQFACVYRFSASHKNVAIYQRLDELANYLKIRRELLIFILQVFFELGFVKIENGLMNYVPNVKAQALENAECYQARKLRMQAESTLLFSNSTSLTQYLTKFLKH</sequence>
<evidence type="ECO:0000256" key="3">
    <source>
        <dbReference type="ARBA" id="ARBA00022722"/>
    </source>
</evidence>
<dbReference type="Pfam" id="PF01368">
    <property type="entry name" value="DHH"/>
    <property type="match status" value="1"/>
</dbReference>
<dbReference type="GO" id="GO:0006281">
    <property type="term" value="P:DNA repair"/>
    <property type="evidence" value="ECO:0007669"/>
    <property type="project" value="InterPro"/>
</dbReference>
<dbReference type="Pfam" id="PF17768">
    <property type="entry name" value="RecJ_OB"/>
    <property type="match status" value="1"/>
</dbReference>
<evidence type="ECO:0000256" key="4">
    <source>
        <dbReference type="ARBA" id="ARBA00022801"/>
    </source>
</evidence>
<evidence type="ECO:0000259" key="9">
    <source>
        <dbReference type="Pfam" id="PF17768"/>
    </source>
</evidence>
<evidence type="ECO:0000259" key="8">
    <source>
        <dbReference type="Pfam" id="PF10141"/>
    </source>
</evidence>
<feature type="domain" description="DHHA1" evidence="7">
    <location>
        <begin position="360"/>
        <end position="448"/>
    </location>
</feature>
<gene>
    <name evidence="10" type="ORF">AYP69_05510</name>
</gene>
<keyword evidence="4" id="KW-0378">Hydrolase</keyword>
<evidence type="ECO:0000313" key="11">
    <source>
        <dbReference type="Proteomes" id="UP000215261"/>
    </source>
</evidence>
<dbReference type="PANTHER" id="PTHR30255:SF2">
    <property type="entry name" value="SINGLE-STRANDED-DNA-SPECIFIC EXONUCLEASE RECJ"/>
    <property type="match status" value="1"/>
</dbReference>
<evidence type="ECO:0000256" key="5">
    <source>
        <dbReference type="ARBA" id="ARBA00022839"/>
    </source>
</evidence>
<evidence type="ECO:0000256" key="1">
    <source>
        <dbReference type="ARBA" id="ARBA00005915"/>
    </source>
</evidence>